<dbReference type="Pfam" id="PF21056">
    <property type="entry name" value="ZSWIM1-3_RNaseH-like"/>
    <property type="match status" value="1"/>
</dbReference>
<dbReference type="InterPro" id="IPR006564">
    <property type="entry name" value="Znf_PMZ"/>
</dbReference>
<evidence type="ECO:0000256" key="3">
    <source>
        <dbReference type="ARBA" id="ARBA00022833"/>
    </source>
</evidence>
<feature type="domain" description="SWIM-type" evidence="5">
    <location>
        <begin position="367"/>
        <end position="399"/>
    </location>
</feature>
<proteinExistence type="predicted"/>
<dbReference type="Pfam" id="PF04434">
    <property type="entry name" value="SWIM"/>
    <property type="match status" value="1"/>
</dbReference>
<dbReference type="OMA" id="TSHNIER"/>
<keyword evidence="2 4" id="KW-0863">Zinc-finger</keyword>
<keyword evidence="1" id="KW-0479">Metal-binding</keyword>
<evidence type="ECO:0000259" key="5">
    <source>
        <dbReference type="PROSITE" id="PS50966"/>
    </source>
</evidence>
<dbReference type="InterPro" id="IPR007527">
    <property type="entry name" value="Znf_SWIM"/>
</dbReference>
<dbReference type="PANTHER" id="PTHR31569">
    <property type="entry name" value="SWIM-TYPE DOMAIN-CONTAINING PROTEIN"/>
    <property type="match status" value="1"/>
</dbReference>
<organism evidence="6 7">
    <name type="scientific">Haemaphysalis longicornis</name>
    <name type="common">Bush tick</name>
    <dbReference type="NCBI Taxonomy" id="44386"/>
    <lineage>
        <taxon>Eukaryota</taxon>
        <taxon>Metazoa</taxon>
        <taxon>Ecdysozoa</taxon>
        <taxon>Arthropoda</taxon>
        <taxon>Chelicerata</taxon>
        <taxon>Arachnida</taxon>
        <taxon>Acari</taxon>
        <taxon>Parasitiformes</taxon>
        <taxon>Ixodida</taxon>
        <taxon>Ixodoidea</taxon>
        <taxon>Ixodidae</taxon>
        <taxon>Haemaphysalinae</taxon>
        <taxon>Haemaphysalis</taxon>
    </lineage>
</organism>
<dbReference type="AlphaFoldDB" id="A0A9J6GI52"/>
<evidence type="ECO:0000313" key="7">
    <source>
        <dbReference type="Proteomes" id="UP000821853"/>
    </source>
</evidence>
<dbReference type="PANTHER" id="PTHR31569:SF4">
    <property type="entry name" value="SWIM-TYPE DOMAIN-CONTAINING PROTEIN"/>
    <property type="match status" value="1"/>
</dbReference>
<dbReference type="PROSITE" id="PS50966">
    <property type="entry name" value="ZF_SWIM"/>
    <property type="match status" value="1"/>
</dbReference>
<dbReference type="VEuPathDB" id="VectorBase:HLOH_047015"/>
<dbReference type="OrthoDB" id="6501912at2759"/>
<evidence type="ECO:0000256" key="4">
    <source>
        <dbReference type="PROSITE-ProRule" id="PRU00325"/>
    </source>
</evidence>
<dbReference type="InterPro" id="IPR048324">
    <property type="entry name" value="ZSWIM1-3_RNaseH-like"/>
</dbReference>
<dbReference type="EMBL" id="JABSTR010000007">
    <property type="protein sequence ID" value="KAH9374955.1"/>
    <property type="molecule type" value="Genomic_DNA"/>
</dbReference>
<accession>A0A9J6GI52</accession>
<evidence type="ECO:0000256" key="2">
    <source>
        <dbReference type="ARBA" id="ARBA00022771"/>
    </source>
</evidence>
<keyword evidence="7" id="KW-1185">Reference proteome</keyword>
<reference evidence="6 7" key="1">
    <citation type="journal article" date="2020" name="Cell">
        <title>Large-Scale Comparative Analyses of Tick Genomes Elucidate Their Genetic Diversity and Vector Capacities.</title>
        <authorList>
            <consortium name="Tick Genome and Microbiome Consortium (TIGMIC)"/>
            <person name="Jia N."/>
            <person name="Wang J."/>
            <person name="Shi W."/>
            <person name="Du L."/>
            <person name="Sun Y."/>
            <person name="Zhan W."/>
            <person name="Jiang J.F."/>
            <person name="Wang Q."/>
            <person name="Zhang B."/>
            <person name="Ji P."/>
            <person name="Bell-Sakyi L."/>
            <person name="Cui X.M."/>
            <person name="Yuan T.T."/>
            <person name="Jiang B.G."/>
            <person name="Yang W.F."/>
            <person name="Lam T.T."/>
            <person name="Chang Q.C."/>
            <person name="Ding S.J."/>
            <person name="Wang X.J."/>
            <person name="Zhu J.G."/>
            <person name="Ruan X.D."/>
            <person name="Zhao L."/>
            <person name="Wei J.T."/>
            <person name="Ye R.Z."/>
            <person name="Que T.C."/>
            <person name="Du C.H."/>
            <person name="Zhou Y.H."/>
            <person name="Cheng J.X."/>
            <person name="Dai P.F."/>
            <person name="Guo W.B."/>
            <person name="Han X.H."/>
            <person name="Huang E.J."/>
            <person name="Li L.F."/>
            <person name="Wei W."/>
            <person name="Gao Y.C."/>
            <person name="Liu J.Z."/>
            <person name="Shao H.Z."/>
            <person name="Wang X."/>
            <person name="Wang C.C."/>
            <person name="Yang T.C."/>
            <person name="Huo Q.B."/>
            <person name="Li W."/>
            <person name="Chen H.Y."/>
            <person name="Chen S.E."/>
            <person name="Zhou L.G."/>
            <person name="Ni X.B."/>
            <person name="Tian J.H."/>
            <person name="Sheng Y."/>
            <person name="Liu T."/>
            <person name="Pan Y.S."/>
            <person name="Xia L.Y."/>
            <person name="Li J."/>
            <person name="Zhao F."/>
            <person name="Cao W.C."/>
        </authorList>
    </citation>
    <scope>NUCLEOTIDE SEQUENCE [LARGE SCALE GENOMIC DNA]</scope>
    <source>
        <strain evidence="6">HaeL-2018</strain>
    </source>
</reference>
<evidence type="ECO:0000256" key="1">
    <source>
        <dbReference type="ARBA" id="ARBA00022723"/>
    </source>
</evidence>
<dbReference type="GO" id="GO:0008270">
    <property type="term" value="F:zinc ion binding"/>
    <property type="evidence" value="ECO:0007669"/>
    <property type="project" value="UniProtKB-KW"/>
</dbReference>
<dbReference type="InterPro" id="IPR052579">
    <property type="entry name" value="Zinc_finger_SWIM"/>
</dbReference>
<dbReference type="SMART" id="SM00575">
    <property type="entry name" value="ZnF_PMZ"/>
    <property type="match status" value="1"/>
</dbReference>
<keyword evidence="3" id="KW-0862">Zinc</keyword>
<evidence type="ECO:0000313" key="6">
    <source>
        <dbReference type="EMBL" id="KAH9374955.1"/>
    </source>
</evidence>
<sequence>MLLTPVLFCFNCLTGKVIIAKDVHNMRANNNRGDDTEKLLQMICDLREKEQTTVIPITDESQELQLLYVQTRQMHRMFEGYPEVLVLDATYRTNKHRMPLFVFMVEDGAGSSHVVAYAFVASEQQHVVSKLLETFVKENAKTSDTNVVIVDKDFTEIAAIRESFNSKPSVQLCQFHVMKAFRAAAGQLAHSTEERERLISSFGEMVCAPTPEKFEDAQTDFLRHANAEACAYFQKNWANIANMWARHLCDKQFTAGNNTTNRVESYNAKIKHILSASDKLHEALKGILQLSSALTQEARHRACVMKTCTFYSYEASSDVEARCAKELTPYASSVINKEAAKARQAPPELRQIEATVYAVSSSCGTWHEVSTQTWTCTCTTFSKMGLPCRHILAVCERTSVMPDLSQVVKPRWFKSHHLRIMAADADAEETCDTASHQSTNVELLTMQGQHLIR</sequence>
<gene>
    <name evidence="6" type="ORF">HPB48_000169</name>
</gene>
<comment type="caution">
    <text evidence="6">The sequence shown here is derived from an EMBL/GenBank/DDBJ whole genome shotgun (WGS) entry which is preliminary data.</text>
</comment>
<protein>
    <recommendedName>
        <fullName evidence="5">SWIM-type domain-containing protein</fullName>
    </recommendedName>
</protein>
<dbReference type="Proteomes" id="UP000821853">
    <property type="component" value="Chromosome 5"/>
</dbReference>
<name>A0A9J6GI52_HAELO</name>